<dbReference type="Gene3D" id="3.30.160.20">
    <property type="match status" value="1"/>
</dbReference>
<dbReference type="SUPFAM" id="SSF56801">
    <property type="entry name" value="Acetyl-CoA synthetase-like"/>
    <property type="match status" value="1"/>
</dbReference>
<sequence>MSDLFQQTYCIDYNGWVKGISKELPPKQIDYDSLTIPELIYTKATSDRVAAAFDVEKQSLTFSKIVSEMESLAAGLLSIGLKQGDRVLVAGSNHSQVMISALACSRAGLIFSLANPNYPSSAALKRALEMNQNENLSPMDFRKFCEKRFRFKEMTIMRYTNPREREKAQQERKANAILKRSGFGVDYKNILEKNEPGNFVLSSPSGAILIDLTPLEKGKRSGPRKPFLLNPMGKTTVSVLNEFVQRLVKGALVYEAEDTRNVSCPYKATAVLSMKRSTLQEMSQECRESLIVLCEIAAMNDDPNSGTEDIAKFPIGKGVGANKKTSRLSAAKDALSKLVPKLRISDDYICEGVLDEATKNDFDRESRELFKKVLIDSQNLAQLCTQFMIPKPYTLLTNAVSRYIRWNGMELETVKDAVGNGKSRVVLKLGDMEGEAIAVGVKQAMQYAAQLLLKKMHPELLKYGSFLEMYGRLEYKERLESAKKQHDQVVRLSDTGNLTLPNYIVLGKLSEEMKNVVLSHPSRRSLFGAVNTEVVRKRSVFCQYSPEDSVPPVPPMSQYFAPGEQEVPPSDFDQRSLYPYLSPQNSLANPRKRAFPEEFLPVQPGSRLPPYQFPSS</sequence>
<dbReference type="EnsemblMetazoa" id="CJA37234.1">
    <property type="protein sequence ID" value="CJA37234.1"/>
    <property type="gene ID" value="WBGene00213081"/>
</dbReference>
<keyword evidence="5" id="KW-1185">Reference proteome</keyword>
<evidence type="ECO:0000259" key="3">
    <source>
        <dbReference type="PROSITE" id="PS50137"/>
    </source>
</evidence>
<accession>A0A8R1IJ18</accession>
<dbReference type="GO" id="GO:0042802">
    <property type="term" value="F:identical protein binding"/>
    <property type="evidence" value="ECO:0007669"/>
    <property type="project" value="InterPro"/>
</dbReference>
<protein>
    <submittedName>
        <fullName evidence="4">DRBM domain-containing protein</fullName>
    </submittedName>
</protein>
<dbReference type="Gene3D" id="3.40.50.980">
    <property type="match status" value="1"/>
</dbReference>
<dbReference type="Pfam" id="PF00501">
    <property type="entry name" value="AMP-binding"/>
    <property type="match status" value="1"/>
</dbReference>
<dbReference type="Gene3D" id="3.30.160.590">
    <property type="match status" value="1"/>
</dbReference>
<dbReference type="GO" id="GO:0020037">
    <property type="term" value="F:heme binding"/>
    <property type="evidence" value="ECO:0007669"/>
    <property type="project" value="InterPro"/>
</dbReference>
<evidence type="ECO:0000256" key="1">
    <source>
        <dbReference type="PROSITE-ProRule" id="PRU00266"/>
    </source>
</evidence>
<feature type="domain" description="DRBM" evidence="3">
    <location>
        <begin position="235"/>
        <end position="340"/>
    </location>
</feature>
<reference evidence="5" key="1">
    <citation type="submission" date="2010-08" db="EMBL/GenBank/DDBJ databases">
        <authorList>
            <consortium name="Caenorhabditis japonica Sequencing Consortium"/>
            <person name="Wilson R.K."/>
        </authorList>
    </citation>
    <scope>NUCLEOTIDE SEQUENCE [LARGE SCALE GENOMIC DNA]</scope>
    <source>
        <strain evidence="5">DF5081</strain>
    </source>
</reference>
<dbReference type="PROSITE" id="PS50137">
    <property type="entry name" value="DS_RBD"/>
    <property type="match status" value="1"/>
</dbReference>
<dbReference type="FunFam" id="3.30.160.20:FF:000021">
    <property type="entry name" value="Microprocessor complex subunit DGCR8"/>
    <property type="match status" value="1"/>
</dbReference>
<evidence type="ECO:0000313" key="5">
    <source>
        <dbReference type="Proteomes" id="UP000005237"/>
    </source>
</evidence>
<dbReference type="Proteomes" id="UP000005237">
    <property type="component" value="Unassembled WGS sequence"/>
</dbReference>
<keyword evidence="1" id="KW-0694">RNA-binding</keyword>
<name>A0A8R1IJ18_CAEJA</name>
<dbReference type="AlphaFoldDB" id="A0A8R1IJ18"/>
<dbReference type="GO" id="GO:0070878">
    <property type="term" value="F:primary miRNA binding"/>
    <property type="evidence" value="ECO:0007669"/>
    <property type="project" value="TreeGrafter"/>
</dbReference>
<evidence type="ECO:0000313" key="4">
    <source>
        <dbReference type="EnsemblMetazoa" id="CJA37234.1"/>
    </source>
</evidence>
<dbReference type="GO" id="GO:0031053">
    <property type="term" value="P:primary miRNA processing"/>
    <property type="evidence" value="ECO:0007669"/>
    <property type="project" value="InterPro"/>
</dbReference>
<feature type="region of interest" description="Disordered" evidence="2">
    <location>
        <begin position="558"/>
        <end position="589"/>
    </location>
</feature>
<proteinExistence type="predicted"/>
<dbReference type="InterPro" id="IPR040375">
    <property type="entry name" value="DGCR8"/>
</dbReference>
<evidence type="ECO:0000256" key="2">
    <source>
        <dbReference type="SAM" id="MobiDB-lite"/>
    </source>
</evidence>
<dbReference type="GO" id="GO:0070877">
    <property type="term" value="C:microprocessor complex"/>
    <property type="evidence" value="ECO:0007669"/>
    <property type="project" value="InterPro"/>
</dbReference>
<dbReference type="InterPro" id="IPR014720">
    <property type="entry name" value="dsRBD_dom"/>
</dbReference>
<dbReference type="PANTHER" id="PTHR13482">
    <property type="entry name" value="MICRORNA PROCESSOR COMPLEX SUBUNIT DGCR8"/>
    <property type="match status" value="1"/>
</dbReference>
<dbReference type="InterPro" id="IPR000873">
    <property type="entry name" value="AMP-dep_synth/lig_dom"/>
</dbReference>
<dbReference type="PANTHER" id="PTHR13482:SF3">
    <property type="entry name" value="MICROPROCESSOR COMPLEX SUBUNIT DGCR8"/>
    <property type="match status" value="1"/>
</dbReference>
<dbReference type="SUPFAM" id="SSF54768">
    <property type="entry name" value="dsRNA-binding domain-like"/>
    <property type="match status" value="1"/>
</dbReference>
<dbReference type="GO" id="GO:0003725">
    <property type="term" value="F:double-stranded RNA binding"/>
    <property type="evidence" value="ECO:0007669"/>
    <property type="project" value="TreeGrafter"/>
</dbReference>
<reference evidence="4" key="2">
    <citation type="submission" date="2022-06" db="UniProtKB">
        <authorList>
            <consortium name="EnsemblMetazoa"/>
        </authorList>
    </citation>
    <scope>IDENTIFICATION</scope>
    <source>
        <strain evidence="4">DF5081</strain>
    </source>
</reference>
<organism evidence="4 5">
    <name type="scientific">Caenorhabditis japonica</name>
    <dbReference type="NCBI Taxonomy" id="281687"/>
    <lineage>
        <taxon>Eukaryota</taxon>
        <taxon>Metazoa</taxon>
        <taxon>Ecdysozoa</taxon>
        <taxon>Nematoda</taxon>
        <taxon>Chromadorea</taxon>
        <taxon>Rhabditida</taxon>
        <taxon>Rhabditina</taxon>
        <taxon>Rhabditomorpha</taxon>
        <taxon>Rhabditoidea</taxon>
        <taxon>Rhabditidae</taxon>
        <taxon>Peloderinae</taxon>
        <taxon>Caenorhabditis</taxon>
    </lineage>
</organism>